<accession>A0A2S6IT85</accession>
<feature type="binding site" evidence="8 10">
    <location>
        <position position="132"/>
    </location>
    <ligand>
        <name>substrate</name>
    </ligand>
</feature>
<dbReference type="Gene3D" id="3.40.50.9100">
    <property type="entry name" value="Dehydroquinase, class II"/>
    <property type="match status" value="1"/>
</dbReference>
<dbReference type="GO" id="GO:0009073">
    <property type="term" value="P:aromatic amino acid family biosynthetic process"/>
    <property type="evidence" value="ECO:0007669"/>
    <property type="project" value="UniProtKB-KW"/>
</dbReference>
<dbReference type="PANTHER" id="PTHR21272">
    <property type="entry name" value="CATABOLIC 3-DEHYDROQUINASE"/>
    <property type="match status" value="1"/>
</dbReference>
<evidence type="ECO:0000256" key="11">
    <source>
        <dbReference type="PIRSR" id="PIRSR001399-3"/>
    </source>
</evidence>
<feature type="binding site" evidence="8 10">
    <location>
        <position position="95"/>
    </location>
    <ligand>
        <name>substrate</name>
    </ligand>
</feature>
<dbReference type="UniPathway" id="UPA00053">
    <property type="reaction ID" value="UER00086"/>
</dbReference>
<dbReference type="NCBIfam" id="NF003807">
    <property type="entry name" value="PRK05395.1-4"/>
    <property type="match status" value="1"/>
</dbReference>
<dbReference type="OrthoDB" id="9790793at2"/>
<dbReference type="AlphaFoldDB" id="A0A2S6IT85"/>
<dbReference type="HAMAP" id="MF_00169">
    <property type="entry name" value="AroQ"/>
    <property type="match status" value="1"/>
</dbReference>
<evidence type="ECO:0000313" key="14">
    <source>
        <dbReference type="Proteomes" id="UP000239485"/>
    </source>
</evidence>
<feature type="binding site" evidence="8 10">
    <location>
        <begin position="122"/>
        <end position="123"/>
    </location>
    <ligand>
        <name>substrate</name>
    </ligand>
</feature>
<evidence type="ECO:0000256" key="7">
    <source>
        <dbReference type="ARBA" id="ARBA00023239"/>
    </source>
</evidence>
<comment type="function">
    <text evidence="8">Catalyzes a trans-dehydration via an enolate intermediate.</text>
</comment>
<evidence type="ECO:0000256" key="5">
    <source>
        <dbReference type="ARBA" id="ARBA00012060"/>
    </source>
</evidence>
<comment type="caution">
    <text evidence="13">The sequence shown here is derived from an EMBL/GenBank/DDBJ whole genome shotgun (WGS) entry which is preliminary data.</text>
</comment>
<keyword evidence="8" id="KW-0028">Amino-acid biosynthesis</keyword>
<dbReference type="EMBL" id="PTJD01000004">
    <property type="protein sequence ID" value="PPK97463.1"/>
    <property type="molecule type" value="Genomic_DNA"/>
</dbReference>
<gene>
    <name evidence="8" type="primary">aroQ</name>
    <name evidence="13" type="ORF">CLV92_104284</name>
</gene>
<dbReference type="RefSeq" id="WP_104432257.1">
    <property type="nucleotide sequence ID" value="NZ_PTJD01000004.1"/>
</dbReference>
<comment type="subunit">
    <text evidence="4 8">Homododecamer.</text>
</comment>
<proteinExistence type="inferred from homology"/>
<dbReference type="PIRSF" id="PIRSF001399">
    <property type="entry name" value="DHquinase_II"/>
    <property type="match status" value="1"/>
</dbReference>
<keyword evidence="6 8" id="KW-0057">Aromatic amino acid biosynthesis</keyword>
<feature type="active site" description="Proton donor" evidence="8 9">
    <location>
        <position position="121"/>
    </location>
</feature>
<evidence type="ECO:0000256" key="8">
    <source>
        <dbReference type="HAMAP-Rule" id="MF_00169"/>
    </source>
</evidence>
<protein>
    <recommendedName>
        <fullName evidence="5 8">3-dehydroquinate dehydratase</fullName>
        <shortName evidence="8">3-dehydroquinase</shortName>
        <ecNumber evidence="5 8">4.2.1.10</ecNumber>
    </recommendedName>
    <alternativeName>
        <fullName evidence="8">Type II DHQase</fullName>
    </alternativeName>
</protein>
<dbReference type="InterPro" id="IPR001874">
    <property type="entry name" value="DHquinase_II"/>
</dbReference>
<sequence>MTPSEPVQSTQQPTSSRDGSAPRRVLVLNGPNLGRLGRRQPEVYGSETLADVAARCTALAADLGVQVEFRQTDSEAQMLGWVHDAADERVPVVINPGAWTHTSVALRDACAELSAGLVELHISNVHAREPFRRHSYLSDIATGVIAGLGTRGYDLALRWLAERER</sequence>
<dbReference type="NCBIfam" id="NF003805">
    <property type="entry name" value="PRK05395.1-2"/>
    <property type="match status" value="1"/>
</dbReference>
<evidence type="ECO:0000256" key="4">
    <source>
        <dbReference type="ARBA" id="ARBA00011193"/>
    </source>
</evidence>
<dbReference type="NCBIfam" id="NF003806">
    <property type="entry name" value="PRK05395.1-3"/>
    <property type="match status" value="1"/>
</dbReference>
<dbReference type="EC" id="4.2.1.10" evidence="5 8"/>
<dbReference type="GO" id="GO:0009423">
    <property type="term" value="P:chorismate biosynthetic process"/>
    <property type="evidence" value="ECO:0007669"/>
    <property type="project" value="UniProtKB-UniRule"/>
</dbReference>
<dbReference type="GO" id="GO:0008652">
    <property type="term" value="P:amino acid biosynthetic process"/>
    <property type="evidence" value="ECO:0007669"/>
    <property type="project" value="UniProtKB-KW"/>
</dbReference>
<dbReference type="CDD" id="cd00466">
    <property type="entry name" value="DHQase_II"/>
    <property type="match status" value="1"/>
</dbReference>
<comment type="similarity">
    <text evidence="3 8">Belongs to the type-II 3-dehydroquinase family.</text>
</comment>
<dbReference type="SUPFAM" id="SSF52304">
    <property type="entry name" value="Type II 3-dehydroquinate dehydratase"/>
    <property type="match status" value="1"/>
</dbReference>
<feature type="region of interest" description="Disordered" evidence="12">
    <location>
        <begin position="1"/>
        <end position="25"/>
    </location>
</feature>
<evidence type="ECO:0000256" key="6">
    <source>
        <dbReference type="ARBA" id="ARBA00023141"/>
    </source>
</evidence>
<evidence type="ECO:0000256" key="10">
    <source>
        <dbReference type="PIRSR" id="PIRSR001399-2"/>
    </source>
</evidence>
<organism evidence="13 14">
    <name type="scientific">Kineococcus xinjiangensis</name>
    <dbReference type="NCBI Taxonomy" id="512762"/>
    <lineage>
        <taxon>Bacteria</taxon>
        <taxon>Bacillati</taxon>
        <taxon>Actinomycetota</taxon>
        <taxon>Actinomycetes</taxon>
        <taxon>Kineosporiales</taxon>
        <taxon>Kineosporiaceae</taxon>
        <taxon>Kineococcus</taxon>
    </lineage>
</organism>
<dbReference type="Pfam" id="PF01220">
    <property type="entry name" value="DHquinase_II"/>
    <property type="match status" value="1"/>
</dbReference>
<dbReference type="GO" id="GO:0003855">
    <property type="term" value="F:3-dehydroquinate dehydratase activity"/>
    <property type="evidence" value="ECO:0007669"/>
    <property type="project" value="UniProtKB-UniRule"/>
</dbReference>
<dbReference type="InterPro" id="IPR018509">
    <property type="entry name" value="DHquinase_II_CS"/>
</dbReference>
<feature type="binding site" evidence="8 10">
    <location>
        <position position="101"/>
    </location>
    <ligand>
        <name>substrate</name>
    </ligand>
</feature>
<dbReference type="PANTHER" id="PTHR21272:SF3">
    <property type="entry name" value="CATABOLIC 3-DEHYDROQUINASE"/>
    <property type="match status" value="1"/>
</dbReference>
<keyword evidence="7 8" id="KW-0456">Lyase</keyword>
<comment type="pathway">
    <text evidence="2 8">Metabolic intermediate biosynthesis; chorismate biosynthesis; chorismate from D-erythrose 4-phosphate and phosphoenolpyruvate: step 3/7.</text>
</comment>
<keyword evidence="14" id="KW-1185">Reference proteome</keyword>
<dbReference type="InterPro" id="IPR036441">
    <property type="entry name" value="DHquinase_II_sf"/>
</dbReference>
<evidence type="ECO:0000256" key="2">
    <source>
        <dbReference type="ARBA" id="ARBA00004902"/>
    </source>
</evidence>
<evidence type="ECO:0000313" key="13">
    <source>
        <dbReference type="EMBL" id="PPK97463.1"/>
    </source>
</evidence>
<dbReference type="GO" id="GO:0019631">
    <property type="term" value="P:quinate catabolic process"/>
    <property type="evidence" value="ECO:0007669"/>
    <property type="project" value="TreeGrafter"/>
</dbReference>
<comment type="catalytic activity">
    <reaction evidence="1 8">
        <text>3-dehydroquinate = 3-dehydroshikimate + H2O</text>
        <dbReference type="Rhea" id="RHEA:21096"/>
        <dbReference type="ChEBI" id="CHEBI:15377"/>
        <dbReference type="ChEBI" id="CHEBI:16630"/>
        <dbReference type="ChEBI" id="CHEBI:32364"/>
        <dbReference type="EC" id="4.2.1.10"/>
    </reaction>
</comment>
<reference evidence="13 14" key="1">
    <citation type="submission" date="2018-02" db="EMBL/GenBank/DDBJ databases">
        <title>Genomic Encyclopedia of Archaeal and Bacterial Type Strains, Phase II (KMG-II): from individual species to whole genera.</title>
        <authorList>
            <person name="Goeker M."/>
        </authorList>
    </citation>
    <scope>NUCLEOTIDE SEQUENCE [LARGE SCALE GENOMIC DNA]</scope>
    <source>
        <strain evidence="13 14">DSM 22857</strain>
    </source>
</reference>
<dbReference type="PROSITE" id="PS01029">
    <property type="entry name" value="DEHYDROQUINASE_II"/>
    <property type="match status" value="1"/>
</dbReference>
<feature type="binding site" evidence="8 10">
    <location>
        <position position="108"/>
    </location>
    <ligand>
        <name>substrate</name>
    </ligand>
</feature>
<dbReference type="Proteomes" id="UP000239485">
    <property type="component" value="Unassembled WGS sequence"/>
</dbReference>
<evidence type="ECO:0000256" key="1">
    <source>
        <dbReference type="ARBA" id="ARBA00001864"/>
    </source>
</evidence>
<dbReference type="NCBIfam" id="TIGR01088">
    <property type="entry name" value="aroQ"/>
    <property type="match status" value="1"/>
</dbReference>
<feature type="compositionally biased region" description="Polar residues" evidence="12">
    <location>
        <begin position="1"/>
        <end position="18"/>
    </location>
</feature>
<evidence type="ECO:0000256" key="9">
    <source>
        <dbReference type="PIRSR" id="PIRSR001399-1"/>
    </source>
</evidence>
<name>A0A2S6IT85_9ACTN</name>
<feature type="site" description="Transition state stabilizer" evidence="8 11">
    <location>
        <position position="39"/>
    </location>
</feature>
<evidence type="ECO:0000256" key="12">
    <source>
        <dbReference type="SAM" id="MobiDB-lite"/>
    </source>
</evidence>
<evidence type="ECO:0000256" key="3">
    <source>
        <dbReference type="ARBA" id="ARBA00011037"/>
    </source>
</evidence>
<feature type="active site" description="Proton acceptor" evidence="8 9">
    <location>
        <position position="44"/>
    </location>
</feature>